<evidence type="ECO:0000256" key="1">
    <source>
        <dbReference type="ARBA" id="ARBA00007812"/>
    </source>
</evidence>
<feature type="domain" description="Thiamine pyrophosphate enzyme N-terminal TPP-binding" evidence="6">
    <location>
        <begin position="5"/>
        <end position="119"/>
    </location>
</feature>
<dbReference type="SUPFAM" id="SSF52518">
    <property type="entry name" value="Thiamin diphosphate-binding fold (THDP-binding)"/>
    <property type="match status" value="2"/>
</dbReference>
<dbReference type="Proteomes" id="UP000044071">
    <property type="component" value="Unassembled WGS sequence"/>
</dbReference>
<dbReference type="GO" id="GO:0030976">
    <property type="term" value="F:thiamine pyrophosphate binding"/>
    <property type="evidence" value="ECO:0007669"/>
    <property type="project" value="InterPro"/>
</dbReference>
<dbReference type="InterPro" id="IPR011766">
    <property type="entry name" value="TPP_enzyme_TPP-bd"/>
</dbReference>
<sequence length="549" mass="60276">MSKINGGQLVIKCLEAHGVEFVFGIPGAKVDTVFDALEDSSIKLILCRHEQNAAFMAAAYGRLTGKPGVVLVTSGPGVSNLATGLLTATTEGDPIVALGGNVSRNMALKASHQNTDNVQLMKPVCKTSVETQVAEVIPEAIANAFRTAVAPKRGACFISLPQDVLKEPTSVSVIEPGPKISYGPAYPETLKAVSELVNQAKCPVLLLGEEASRPENTEAVRKMLLKTHLPTVGTFQAAGVVSRELVSCFAGRVGLFRNQPGDQLLNQSDVILTVGFDSVEYDPEIWNAERQKAIIHIDYSRANIHETYQPKYEVLGDIDANLNALTERLDASMASRSKENVKAHHDAHQKIILEGKLRSNSELMHPLHFIHELREAIDDDTLIACDVGTIYMWMSRYFLSYQPHHLLFSNGQQTLGIALPWAMAAKMVYPEKRIISMSGDGGFLFSAMELETAVRAKLDFIHFVWRDGAYNMVKEQELMKYKRPSGVEFGKVDIVDYAKAFGAVGYELQDPALFGELLQEAFKQRGPVLIDIPIDYSDNPGLFETEVLS</sequence>
<dbReference type="SUPFAM" id="SSF52467">
    <property type="entry name" value="DHS-like NAD/FAD-binding domain"/>
    <property type="match status" value="1"/>
</dbReference>
<dbReference type="GO" id="GO:0000287">
    <property type="term" value="F:magnesium ion binding"/>
    <property type="evidence" value="ECO:0007669"/>
    <property type="project" value="InterPro"/>
</dbReference>
<protein>
    <submittedName>
        <fullName evidence="7">Acetolactate synthase</fullName>
    </submittedName>
</protein>
<dbReference type="InterPro" id="IPR012000">
    <property type="entry name" value="Thiamin_PyroP_enz_cen_dom"/>
</dbReference>
<name>A0A078KZ27_9GAMM</name>
<proteinExistence type="inferred from homology"/>
<feature type="domain" description="Thiamine pyrophosphate enzyme TPP-binding" evidence="5">
    <location>
        <begin position="386"/>
        <end position="532"/>
    </location>
</feature>
<dbReference type="Pfam" id="PF02776">
    <property type="entry name" value="TPP_enzyme_N"/>
    <property type="match status" value="1"/>
</dbReference>
<evidence type="ECO:0000256" key="2">
    <source>
        <dbReference type="ARBA" id="ARBA00023052"/>
    </source>
</evidence>
<dbReference type="CDD" id="cd07035">
    <property type="entry name" value="TPP_PYR_POX_like"/>
    <property type="match status" value="1"/>
</dbReference>
<dbReference type="GO" id="GO:0005948">
    <property type="term" value="C:acetolactate synthase complex"/>
    <property type="evidence" value="ECO:0007669"/>
    <property type="project" value="TreeGrafter"/>
</dbReference>
<dbReference type="GO" id="GO:0009099">
    <property type="term" value="P:L-valine biosynthetic process"/>
    <property type="evidence" value="ECO:0007669"/>
    <property type="project" value="TreeGrafter"/>
</dbReference>
<dbReference type="NCBIfam" id="TIGR02418">
    <property type="entry name" value="acolac_catab"/>
    <property type="match status" value="1"/>
</dbReference>
<dbReference type="Pfam" id="PF00205">
    <property type="entry name" value="TPP_enzyme_M"/>
    <property type="match status" value="1"/>
</dbReference>
<evidence type="ECO:0000259" key="6">
    <source>
        <dbReference type="Pfam" id="PF02776"/>
    </source>
</evidence>
<dbReference type="RefSeq" id="WP_043873376.1">
    <property type="nucleotide sequence ID" value="NZ_CCVW01000001.1"/>
</dbReference>
<dbReference type="NCBIfam" id="NF006378">
    <property type="entry name" value="PRK08617.1"/>
    <property type="match status" value="1"/>
</dbReference>
<feature type="domain" description="Thiamine pyrophosphate enzyme central" evidence="4">
    <location>
        <begin position="191"/>
        <end position="325"/>
    </location>
</feature>
<dbReference type="PANTHER" id="PTHR18968:SF129">
    <property type="entry name" value="ACETOLACTATE SYNTHASE"/>
    <property type="match status" value="1"/>
</dbReference>
<dbReference type="FunFam" id="3.40.50.970:FF:000007">
    <property type="entry name" value="Acetolactate synthase"/>
    <property type="match status" value="1"/>
</dbReference>
<evidence type="ECO:0000313" key="8">
    <source>
        <dbReference type="Proteomes" id="UP000044071"/>
    </source>
</evidence>
<evidence type="ECO:0000259" key="5">
    <source>
        <dbReference type="Pfam" id="PF02775"/>
    </source>
</evidence>
<dbReference type="OrthoDB" id="9785953at2"/>
<dbReference type="GO" id="GO:0050660">
    <property type="term" value="F:flavin adenine dinucleotide binding"/>
    <property type="evidence" value="ECO:0007669"/>
    <property type="project" value="TreeGrafter"/>
</dbReference>
<keyword evidence="2 3" id="KW-0786">Thiamine pyrophosphate</keyword>
<dbReference type="STRING" id="1034943.BN59_01232"/>
<dbReference type="eggNOG" id="COG0028">
    <property type="taxonomic scope" value="Bacteria"/>
</dbReference>
<dbReference type="InterPro" id="IPR029061">
    <property type="entry name" value="THDP-binding"/>
</dbReference>
<dbReference type="Gene3D" id="3.40.50.1220">
    <property type="entry name" value="TPP-binding domain"/>
    <property type="match status" value="1"/>
</dbReference>
<evidence type="ECO:0000256" key="3">
    <source>
        <dbReference type="RuleBase" id="RU362132"/>
    </source>
</evidence>
<dbReference type="GO" id="GO:0034077">
    <property type="term" value="P:butanediol metabolic process"/>
    <property type="evidence" value="ECO:0007669"/>
    <property type="project" value="InterPro"/>
</dbReference>
<dbReference type="AlphaFoldDB" id="A0A078KZ27"/>
<evidence type="ECO:0000313" key="7">
    <source>
        <dbReference type="EMBL" id="CDZ76953.1"/>
    </source>
</evidence>
<dbReference type="InterPro" id="IPR029035">
    <property type="entry name" value="DHS-like_NAD/FAD-binding_dom"/>
</dbReference>
<evidence type="ECO:0000259" key="4">
    <source>
        <dbReference type="Pfam" id="PF00205"/>
    </source>
</evidence>
<dbReference type="PANTHER" id="PTHR18968">
    <property type="entry name" value="THIAMINE PYROPHOSPHATE ENZYMES"/>
    <property type="match status" value="1"/>
</dbReference>
<dbReference type="PROSITE" id="PS00187">
    <property type="entry name" value="TPP_ENZYMES"/>
    <property type="match status" value="1"/>
</dbReference>
<dbReference type="InterPro" id="IPR000399">
    <property type="entry name" value="TPP-bd_CS"/>
</dbReference>
<accession>A0A078KZ27</accession>
<dbReference type="GO" id="GO:0003984">
    <property type="term" value="F:acetolactate synthase activity"/>
    <property type="evidence" value="ECO:0007669"/>
    <property type="project" value="InterPro"/>
</dbReference>
<dbReference type="Pfam" id="PF02775">
    <property type="entry name" value="TPP_enzyme_C"/>
    <property type="match status" value="1"/>
</dbReference>
<reference evidence="7 8" key="1">
    <citation type="submission" date="2014-06" db="EMBL/GenBank/DDBJ databases">
        <authorList>
            <person name="Urmite Genomes Urmite Genomes"/>
        </authorList>
    </citation>
    <scope>NUCLEOTIDE SEQUENCE [LARGE SCALE GENOMIC DNA]</scope>
</reference>
<dbReference type="Gene3D" id="3.40.50.970">
    <property type="match status" value="2"/>
</dbReference>
<dbReference type="InterPro" id="IPR012782">
    <property type="entry name" value="Acetolactate_synth_catblc"/>
</dbReference>
<dbReference type="InterPro" id="IPR045229">
    <property type="entry name" value="TPP_enz"/>
</dbReference>
<keyword evidence="8" id="KW-1185">Reference proteome</keyword>
<dbReference type="EMBL" id="CCSB01000001">
    <property type="protein sequence ID" value="CDZ76953.1"/>
    <property type="molecule type" value="Genomic_DNA"/>
</dbReference>
<dbReference type="GO" id="GO:0009097">
    <property type="term" value="P:isoleucine biosynthetic process"/>
    <property type="evidence" value="ECO:0007669"/>
    <property type="project" value="TreeGrafter"/>
</dbReference>
<dbReference type="InterPro" id="IPR012001">
    <property type="entry name" value="Thiamin_PyroP_enz_TPP-bd_dom"/>
</dbReference>
<comment type="similarity">
    <text evidence="1 3">Belongs to the TPP enzyme family.</text>
</comment>
<gene>
    <name evidence="7" type="primary">alsS</name>
    <name evidence="7" type="ORF">BN59_01232</name>
</gene>
<organism evidence="7 8">
    <name type="scientific">Legionella massiliensis</name>
    <dbReference type="NCBI Taxonomy" id="1034943"/>
    <lineage>
        <taxon>Bacteria</taxon>
        <taxon>Pseudomonadati</taxon>
        <taxon>Pseudomonadota</taxon>
        <taxon>Gammaproteobacteria</taxon>
        <taxon>Legionellales</taxon>
        <taxon>Legionellaceae</taxon>
        <taxon>Legionella</taxon>
    </lineage>
</organism>